<organism evidence="12 13">
    <name type="scientific">Candidatus Xenolissoclinum pacificiensis L6</name>
    <dbReference type="NCBI Taxonomy" id="1401685"/>
    <lineage>
        <taxon>Bacteria</taxon>
        <taxon>Pseudomonadati</taxon>
        <taxon>Pseudomonadota</taxon>
        <taxon>Alphaproteobacteria</taxon>
        <taxon>Rickettsiales</taxon>
        <taxon>Anaplasmataceae</taxon>
        <taxon>Candidatus Xenolissoclinum</taxon>
    </lineage>
</organism>
<keyword evidence="5 12" id="KW-0251">Elongation factor</keyword>
<dbReference type="InterPro" id="IPR050055">
    <property type="entry name" value="EF-Tu_GTPase"/>
</dbReference>
<evidence type="ECO:0000256" key="10">
    <source>
        <dbReference type="ARBA" id="ARBA00029554"/>
    </source>
</evidence>
<dbReference type="Gene3D" id="3.40.50.300">
    <property type="entry name" value="P-loop containing nucleotide triphosphate hydrolases"/>
    <property type="match status" value="1"/>
</dbReference>
<dbReference type="Gene3D" id="2.40.30.10">
    <property type="entry name" value="Translation factors"/>
    <property type="match status" value="2"/>
</dbReference>
<gene>
    <name evidence="12" type="primary">tuf</name>
    <name evidence="12" type="ORF">P857_679</name>
</gene>
<dbReference type="FunFam" id="3.40.50.300:FF:000576">
    <property type="entry name" value="Elongation factor Tu"/>
    <property type="match status" value="1"/>
</dbReference>
<dbReference type="NCBIfam" id="NF009373">
    <property type="entry name" value="PRK12736.1"/>
    <property type="match status" value="1"/>
</dbReference>
<dbReference type="InterPro" id="IPR009000">
    <property type="entry name" value="Transl_B-barrel_sf"/>
</dbReference>
<keyword evidence="2" id="KW-0963">Cytoplasm</keyword>
<dbReference type="Pfam" id="PF03143">
    <property type="entry name" value="GTP_EFTU_D3"/>
    <property type="match status" value="1"/>
</dbReference>
<evidence type="ECO:0000256" key="3">
    <source>
        <dbReference type="ARBA" id="ARBA00022723"/>
    </source>
</evidence>
<reference evidence="12 13" key="1">
    <citation type="journal article" date="2013" name="PLoS ONE">
        <title>Bacterial endosymbiosis in a chordate host: long-term co-evolution and conservation of secondary metabolism.</title>
        <authorList>
            <person name="Kwan J.C."/>
            <person name="Schmidt E.W."/>
        </authorList>
    </citation>
    <scope>NUCLEOTIDE SEQUENCE [LARGE SCALE GENOMIC DNA]</scope>
    <source>
        <strain evidence="13">L6</strain>
    </source>
</reference>
<keyword evidence="3" id="KW-0479">Metal-binding</keyword>
<dbReference type="STRING" id="1401685.P857_679"/>
<keyword evidence="9" id="KW-0342">GTP-binding</keyword>
<dbReference type="InterPro" id="IPR031157">
    <property type="entry name" value="G_TR_CS"/>
</dbReference>
<evidence type="ECO:0000313" key="13">
    <source>
        <dbReference type="Proteomes" id="UP000018951"/>
    </source>
</evidence>
<keyword evidence="6" id="KW-0378">Hydrolase</keyword>
<sequence length="423" mass="45995">MDVNPKNYFIVSLETDVYQGKEHMNIGTIGHVDHGKTTLTAAISQYSAKEFGGVAKSYADIDTAPEERARGITINIGHCDFLTANRHYGHTDCPGHADFIKNMITGAAPLDVAVLVVSATDGSMPQTREHLLLIKQMGIRDIVVYINKADVADQEMIELSELDIRDVCDTVGYEDVSVVVGSAFQALEEIGSGKEYTEVGALSIRRLLDAVDNIDMPERDEDSDFLMPIEKLQSIKGQGTVATGNVECGKLLKGTDVYIYGLRPDGEKPIKTTAIGLEAFKKSMGEIKAGDSVGILLRGMKRDELQRGQIISILDNLKCYKKFKVRVYLLTAAEGGRNTAFVKNYRPQAFIRTADVTVSVLKIEGVEEGGSSSGERDVALPGDDLFLTLSMEKSLPLHTGMKISLREGGRTVGSGSIIEVLSE</sequence>
<dbReference type="PROSITE" id="PS51722">
    <property type="entry name" value="G_TR_2"/>
    <property type="match status" value="1"/>
</dbReference>
<dbReference type="Pfam" id="PF00009">
    <property type="entry name" value="GTP_EFTU"/>
    <property type="match status" value="1"/>
</dbReference>
<evidence type="ECO:0000256" key="9">
    <source>
        <dbReference type="ARBA" id="ARBA00023134"/>
    </source>
</evidence>
<evidence type="ECO:0000313" key="12">
    <source>
        <dbReference type="EMBL" id="ETO91189.1"/>
    </source>
</evidence>
<dbReference type="AlphaFoldDB" id="W2UZ35"/>
<dbReference type="PATRIC" id="fig|1401685.3.peg.814"/>
<dbReference type="InterPro" id="IPR004160">
    <property type="entry name" value="Transl_elong_EFTu/EF1A_C"/>
</dbReference>
<keyword evidence="4" id="KW-0547">Nucleotide-binding</keyword>
<dbReference type="InterPro" id="IPR000795">
    <property type="entry name" value="T_Tr_GTP-bd_dom"/>
</dbReference>
<dbReference type="SUPFAM" id="SSF50447">
    <property type="entry name" value="Translation proteins"/>
    <property type="match status" value="1"/>
</dbReference>
<keyword evidence="8" id="KW-0648">Protein biosynthesis</keyword>
<dbReference type="GO" id="GO:0005525">
    <property type="term" value="F:GTP binding"/>
    <property type="evidence" value="ECO:0007669"/>
    <property type="project" value="UniProtKB-KW"/>
</dbReference>
<dbReference type="InterPro" id="IPR004161">
    <property type="entry name" value="EFTu-like_2"/>
</dbReference>
<comment type="caution">
    <text evidence="12">The sequence shown here is derived from an EMBL/GenBank/DDBJ whole genome shotgun (WGS) entry which is preliminary data.</text>
</comment>
<dbReference type="EMBL" id="AXCJ01000008">
    <property type="protein sequence ID" value="ETO91189.1"/>
    <property type="molecule type" value="Genomic_DNA"/>
</dbReference>
<evidence type="ECO:0000256" key="1">
    <source>
        <dbReference type="ARBA" id="ARBA00011245"/>
    </source>
</evidence>
<dbReference type="Pfam" id="PF03144">
    <property type="entry name" value="GTP_EFTU_D2"/>
    <property type="match status" value="1"/>
</dbReference>
<dbReference type="Proteomes" id="UP000018951">
    <property type="component" value="Unassembled WGS sequence"/>
</dbReference>
<comment type="subunit">
    <text evidence="1">Monomer.</text>
</comment>
<evidence type="ECO:0000256" key="6">
    <source>
        <dbReference type="ARBA" id="ARBA00022801"/>
    </source>
</evidence>
<dbReference type="InterPro" id="IPR027417">
    <property type="entry name" value="P-loop_NTPase"/>
</dbReference>
<name>W2UZ35_9RICK</name>
<dbReference type="PANTHER" id="PTHR43721:SF22">
    <property type="entry name" value="ELONGATION FACTOR TU, MITOCHONDRIAL"/>
    <property type="match status" value="1"/>
</dbReference>
<proteinExistence type="predicted"/>
<dbReference type="PANTHER" id="PTHR43721">
    <property type="entry name" value="ELONGATION FACTOR TU-RELATED"/>
    <property type="match status" value="1"/>
</dbReference>
<dbReference type="SUPFAM" id="SSF50465">
    <property type="entry name" value="EF-Tu/eEF-1alpha/eIF2-gamma C-terminal domain"/>
    <property type="match status" value="1"/>
</dbReference>
<dbReference type="NCBIfam" id="NF000766">
    <property type="entry name" value="PRK00049.1"/>
    <property type="match status" value="1"/>
</dbReference>
<dbReference type="InterPro" id="IPR005225">
    <property type="entry name" value="Small_GTP-bd"/>
</dbReference>
<evidence type="ECO:0000256" key="2">
    <source>
        <dbReference type="ARBA" id="ARBA00022490"/>
    </source>
</evidence>
<dbReference type="FunFam" id="2.40.30.10:FF:000001">
    <property type="entry name" value="Elongation factor Tu"/>
    <property type="match status" value="1"/>
</dbReference>
<dbReference type="NCBIfam" id="TIGR00231">
    <property type="entry name" value="small_GTP"/>
    <property type="match status" value="1"/>
</dbReference>
<evidence type="ECO:0000256" key="7">
    <source>
        <dbReference type="ARBA" id="ARBA00022842"/>
    </source>
</evidence>
<accession>W2UZ35</accession>
<dbReference type="SUPFAM" id="SSF52540">
    <property type="entry name" value="P-loop containing nucleoside triphosphate hydrolases"/>
    <property type="match status" value="1"/>
</dbReference>
<keyword evidence="7" id="KW-0460">Magnesium</keyword>
<feature type="domain" description="Tr-type G" evidence="11">
    <location>
        <begin position="21"/>
        <end position="218"/>
    </location>
</feature>
<dbReference type="GO" id="GO:0004020">
    <property type="term" value="F:adenylylsulfate kinase activity"/>
    <property type="evidence" value="ECO:0007669"/>
    <property type="project" value="UniProtKB-EC"/>
</dbReference>
<dbReference type="PRINTS" id="PR00315">
    <property type="entry name" value="ELONGATNFCT"/>
</dbReference>
<dbReference type="GO" id="GO:0003746">
    <property type="term" value="F:translation elongation factor activity"/>
    <property type="evidence" value="ECO:0007669"/>
    <property type="project" value="UniProtKB-KW"/>
</dbReference>
<evidence type="ECO:0000256" key="4">
    <source>
        <dbReference type="ARBA" id="ARBA00022741"/>
    </source>
</evidence>
<evidence type="ECO:0000259" key="11">
    <source>
        <dbReference type="PROSITE" id="PS51722"/>
    </source>
</evidence>
<evidence type="ECO:0000256" key="8">
    <source>
        <dbReference type="ARBA" id="ARBA00022917"/>
    </source>
</evidence>
<evidence type="ECO:0000256" key="5">
    <source>
        <dbReference type="ARBA" id="ARBA00022768"/>
    </source>
</evidence>
<dbReference type="GO" id="GO:0046872">
    <property type="term" value="F:metal ion binding"/>
    <property type="evidence" value="ECO:0007669"/>
    <property type="project" value="UniProtKB-KW"/>
</dbReference>
<dbReference type="GO" id="GO:0003924">
    <property type="term" value="F:GTPase activity"/>
    <property type="evidence" value="ECO:0007669"/>
    <property type="project" value="InterPro"/>
</dbReference>
<keyword evidence="13" id="KW-1185">Reference proteome</keyword>
<dbReference type="PROSITE" id="PS00301">
    <property type="entry name" value="G_TR_1"/>
    <property type="match status" value="1"/>
</dbReference>
<dbReference type="InterPro" id="IPR009001">
    <property type="entry name" value="Transl_elong_EF1A/Init_IF2_C"/>
</dbReference>
<protein>
    <recommendedName>
        <fullName evidence="10">Elongation factor Tu</fullName>
    </recommendedName>
</protein>